<protein>
    <submittedName>
        <fullName evidence="3 5">MSP domain and PapD-like domain-containing protein</fullName>
    </submittedName>
</protein>
<organism evidence="3">
    <name type="scientific">Strongyloides ratti</name>
    <name type="common">Parasitic roundworm</name>
    <dbReference type="NCBI Taxonomy" id="34506"/>
    <lineage>
        <taxon>Eukaryota</taxon>
        <taxon>Metazoa</taxon>
        <taxon>Ecdysozoa</taxon>
        <taxon>Nematoda</taxon>
        <taxon>Chromadorea</taxon>
        <taxon>Rhabditida</taxon>
        <taxon>Tylenchina</taxon>
        <taxon>Panagrolaimomorpha</taxon>
        <taxon>Strongyloidoidea</taxon>
        <taxon>Strongyloididae</taxon>
        <taxon>Strongyloides</taxon>
    </lineage>
</organism>
<dbReference type="InterPro" id="IPR051774">
    <property type="entry name" value="Sperm-specific_class_P"/>
</dbReference>
<reference evidence="3 4" key="1">
    <citation type="submission" date="2014-09" db="EMBL/GenBank/DDBJ databases">
        <authorList>
            <person name="Martin A.A."/>
        </authorList>
    </citation>
    <scope>NUCLEOTIDE SEQUENCE</scope>
    <source>
        <strain evidence="4">ED321</strain>
        <strain evidence="3">ED321 Heterogonic</strain>
    </source>
</reference>
<proteinExistence type="predicted"/>
<dbReference type="STRING" id="34506.A0A090LCA3"/>
<dbReference type="PANTHER" id="PTHR22947:SF7">
    <property type="entry name" value="MSP DOMAIN-CONTAINING PROTEIN-RELATED"/>
    <property type="match status" value="1"/>
</dbReference>
<dbReference type="SUPFAM" id="SSF49354">
    <property type="entry name" value="PapD-like"/>
    <property type="match status" value="1"/>
</dbReference>
<dbReference type="InterPro" id="IPR013783">
    <property type="entry name" value="Ig-like_fold"/>
</dbReference>
<evidence type="ECO:0000313" key="3">
    <source>
        <dbReference type="EMBL" id="CEF65718.1"/>
    </source>
</evidence>
<name>A0A090LCA3_STRRB</name>
<evidence type="ECO:0000313" key="6">
    <source>
        <dbReference type="WormBase" id="SRAE_2000039400"/>
    </source>
</evidence>
<dbReference type="CTD" id="36378082"/>
<dbReference type="Pfam" id="PF00635">
    <property type="entry name" value="Motile_Sperm"/>
    <property type="match status" value="1"/>
</dbReference>
<dbReference type="Proteomes" id="UP000035682">
    <property type="component" value="Unplaced"/>
</dbReference>
<reference evidence="5" key="2">
    <citation type="submission" date="2020-12" db="UniProtKB">
        <authorList>
            <consortium name="WormBaseParasite"/>
        </authorList>
    </citation>
    <scope>IDENTIFICATION</scope>
</reference>
<dbReference type="InterPro" id="IPR000535">
    <property type="entry name" value="MSP_dom"/>
</dbReference>
<dbReference type="PROSITE" id="PS50202">
    <property type="entry name" value="MSP"/>
    <property type="match status" value="1"/>
</dbReference>
<evidence type="ECO:0000259" key="2">
    <source>
        <dbReference type="PROSITE" id="PS50202"/>
    </source>
</evidence>
<sequence length="109" mass="11269">MAAVNVDPPGSEIPAAGGKSSHKISNGCPSRLAFKVKSSNNNQIRIKPVFGFIEPGGAADLEITRLNGAPKEDKLIIQFKEAAPDAADASAIFKDGPAMGEIIVPVSAK</sequence>
<evidence type="ECO:0000256" key="1">
    <source>
        <dbReference type="SAM" id="MobiDB-lite"/>
    </source>
</evidence>
<dbReference type="GeneID" id="36378082"/>
<accession>A0A090LCA3</accession>
<dbReference type="WormBase" id="SRAE_2000039400">
    <property type="protein sequence ID" value="SRP07943"/>
    <property type="gene ID" value="WBGene00260588"/>
</dbReference>
<dbReference type="OrthoDB" id="264603at2759"/>
<dbReference type="InterPro" id="IPR008962">
    <property type="entry name" value="PapD-like_sf"/>
</dbReference>
<dbReference type="PANTHER" id="PTHR22947">
    <property type="entry name" value="MAJOR SPERM PROTEIN"/>
    <property type="match status" value="1"/>
</dbReference>
<dbReference type="Gene3D" id="2.60.40.10">
    <property type="entry name" value="Immunoglobulins"/>
    <property type="match status" value="1"/>
</dbReference>
<dbReference type="OMA" id="IDPPVAC"/>
<keyword evidence="4" id="KW-1185">Reference proteome</keyword>
<feature type="domain" description="MSP" evidence="2">
    <location>
        <begin position="1"/>
        <end position="109"/>
    </location>
</feature>
<dbReference type="EMBL" id="LN609529">
    <property type="protein sequence ID" value="CEF65718.1"/>
    <property type="molecule type" value="Genomic_DNA"/>
</dbReference>
<dbReference type="RefSeq" id="XP_024504918.1">
    <property type="nucleotide sequence ID" value="XM_024651219.1"/>
</dbReference>
<dbReference type="eggNOG" id="ENOG502SQPZ">
    <property type="taxonomic scope" value="Eukaryota"/>
</dbReference>
<evidence type="ECO:0000313" key="5">
    <source>
        <dbReference type="WBParaSite" id="SRAE_2000039400.1"/>
    </source>
</evidence>
<feature type="region of interest" description="Disordered" evidence="1">
    <location>
        <begin position="1"/>
        <end position="25"/>
    </location>
</feature>
<evidence type="ECO:0000313" key="4">
    <source>
        <dbReference type="Proteomes" id="UP000035682"/>
    </source>
</evidence>
<gene>
    <name evidence="3 5 6" type="ORF">SRAE_2000039400</name>
</gene>
<dbReference type="WBParaSite" id="SRAE_2000039400.1">
    <property type="protein sequence ID" value="SRAE_2000039400.1"/>
    <property type="gene ID" value="WBGene00260588"/>
</dbReference>
<dbReference type="AlphaFoldDB" id="A0A090LCA3"/>